<evidence type="ECO:0000313" key="3">
    <source>
        <dbReference type="Proteomes" id="UP000235672"/>
    </source>
</evidence>
<feature type="compositionally biased region" description="Basic and acidic residues" evidence="1">
    <location>
        <begin position="153"/>
        <end position="179"/>
    </location>
</feature>
<evidence type="ECO:0000256" key="1">
    <source>
        <dbReference type="SAM" id="MobiDB-lite"/>
    </source>
</evidence>
<organism evidence="2 3">
    <name type="scientific">Hyaloscypha hepaticicola</name>
    <dbReference type="NCBI Taxonomy" id="2082293"/>
    <lineage>
        <taxon>Eukaryota</taxon>
        <taxon>Fungi</taxon>
        <taxon>Dikarya</taxon>
        <taxon>Ascomycota</taxon>
        <taxon>Pezizomycotina</taxon>
        <taxon>Leotiomycetes</taxon>
        <taxon>Helotiales</taxon>
        <taxon>Hyaloscyphaceae</taxon>
        <taxon>Hyaloscypha</taxon>
    </lineage>
</organism>
<feature type="region of interest" description="Disordered" evidence="1">
    <location>
        <begin position="121"/>
        <end position="179"/>
    </location>
</feature>
<feature type="compositionally biased region" description="Acidic residues" evidence="1">
    <location>
        <begin position="28"/>
        <end position="44"/>
    </location>
</feature>
<accession>A0A2J6PU05</accession>
<dbReference type="EMBL" id="KZ613499">
    <property type="protein sequence ID" value="PMD17497.1"/>
    <property type="molecule type" value="Genomic_DNA"/>
</dbReference>
<feature type="compositionally biased region" description="Low complexity" evidence="1">
    <location>
        <begin position="125"/>
        <end position="134"/>
    </location>
</feature>
<feature type="region of interest" description="Disordered" evidence="1">
    <location>
        <begin position="1"/>
        <end position="47"/>
    </location>
</feature>
<dbReference type="Proteomes" id="UP000235672">
    <property type="component" value="Unassembled WGS sequence"/>
</dbReference>
<dbReference type="AlphaFoldDB" id="A0A2J6PU05"/>
<name>A0A2J6PU05_9HELO</name>
<proteinExistence type="predicted"/>
<evidence type="ECO:0000313" key="2">
    <source>
        <dbReference type="EMBL" id="PMD17497.1"/>
    </source>
</evidence>
<reference evidence="2 3" key="1">
    <citation type="submission" date="2016-05" db="EMBL/GenBank/DDBJ databases">
        <title>A degradative enzymes factory behind the ericoid mycorrhizal symbiosis.</title>
        <authorList>
            <consortium name="DOE Joint Genome Institute"/>
            <person name="Martino E."/>
            <person name="Morin E."/>
            <person name="Grelet G."/>
            <person name="Kuo A."/>
            <person name="Kohler A."/>
            <person name="Daghino S."/>
            <person name="Barry K."/>
            <person name="Choi C."/>
            <person name="Cichocki N."/>
            <person name="Clum A."/>
            <person name="Copeland A."/>
            <person name="Hainaut M."/>
            <person name="Haridas S."/>
            <person name="Labutti K."/>
            <person name="Lindquist E."/>
            <person name="Lipzen A."/>
            <person name="Khouja H.-R."/>
            <person name="Murat C."/>
            <person name="Ohm R."/>
            <person name="Olson A."/>
            <person name="Spatafora J."/>
            <person name="Veneault-Fourrey C."/>
            <person name="Henrissat B."/>
            <person name="Grigoriev I."/>
            <person name="Martin F."/>
            <person name="Perotto S."/>
        </authorList>
    </citation>
    <scope>NUCLEOTIDE SEQUENCE [LARGE SCALE GENOMIC DNA]</scope>
    <source>
        <strain evidence="2 3">UAMH 7357</strain>
    </source>
</reference>
<gene>
    <name evidence="2" type="ORF">NA56DRAFT_752171</name>
</gene>
<protein>
    <submittedName>
        <fullName evidence="2">Uncharacterized protein</fullName>
    </submittedName>
</protein>
<dbReference type="OrthoDB" id="5409271at2759"/>
<keyword evidence="3" id="KW-1185">Reference proteome</keyword>
<sequence>MASRGPARPANLGPQTPPPAYGGAPNDYSDDEEDGSQAGEDDQDLSPINITIKCPLYVHGDSNVIQFDTAVAATKVAQGVVNSLKQMSMSGHGVPMINQDGRPRPITVNAVAEVHVRGSRNVLGPGLRPRLAQPAPRPAPRPAPNNRQGPVVKNEREGPVIKREREGSPEVGAKRTRVE</sequence>